<protein>
    <submittedName>
        <fullName evidence="1">Uncharacterized protein</fullName>
    </submittedName>
</protein>
<evidence type="ECO:0000313" key="2">
    <source>
        <dbReference type="Proteomes" id="UP000214365"/>
    </source>
</evidence>
<gene>
    <name evidence="1" type="ORF">UA08_04400</name>
</gene>
<keyword evidence="2" id="KW-1185">Reference proteome</keyword>
<dbReference type="EMBL" id="LFMY01000005">
    <property type="protein sequence ID" value="OKL60454.1"/>
    <property type="molecule type" value="Genomic_DNA"/>
</dbReference>
<evidence type="ECO:0000313" key="1">
    <source>
        <dbReference type="EMBL" id="OKL60454.1"/>
    </source>
</evidence>
<comment type="caution">
    <text evidence="1">The sequence shown here is derived from an EMBL/GenBank/DDBJ whole genome shotgun (WGS) entry which is preliminary data.</text>
</comment>
<dbReference type="OrthoDB" id="10599484at2759"/>
<dbReference type="RefSeq" id="XP_020120575.1">
    <property type="nucleotide sequence ID" value="XM_020266719.1"/>
</dbReference>
<reference evidence="1 2" key="1">
    <citation type="submission" date="2015-06" db="EMBL/GenBank/DDBJ databases">
        <title>Talaromyces atroroseus IBT 11181 draft genome.</title>
        <authorList>
            <person name="Rasmussen K.B."/>
            <person name="Rasmussen S."/>
            <person name="Petersen B."/>
            <person name="Sicheritz-Ponten T."/>
            <person name="Mortensen U.H."/>
            <person name="Thrane U."/>
        </authorList>
    </citation>
    <scope>NUCLEOTIDE SEQUENCE [LARGE SCALE GENOMIC DNA]</scope>
    <source>
        <strain evidence="1 2">IBT 11181</strain>
    </source>
</reference>
<accession>A0A1Q5Q8M0</accession>
<organism evidence="1 2">
    <name type="scientific">Talaromyces atroroseus</name>
    <dbReference type="NCBI Taxonomy" id="1441469"/>
    <lineage>
        <taxon>Eukaryota</taxon>
        <taxon>Fungi</taxon>
        <taxon>Dikarya</taxon>
        <taxon>Ascomycota</taxon>
        <taxon>Pezizomycotina</taxon>
        <taxon>Eurotiomycetes</taxon>
        <taxon>Eurotiomycetidae</taxon>
        <taxon>Eurotiales</taxon>
        <taxon>Trichocomaceae</taxon>
        <taxon>Talaromyces</taxon>
        <taxon>Talaromyces sect. Trachyspermi</taxon>
    </lineage>
</organism>
<sequence>MGLLHVFSSHSAALANPFFQSSILEPNTHITTNDVDKRWKYRVGWLRLCHERVITSPSSGNVSERDLQDPASRTSITLDKHHIAYRGSYGSNFLTLAYRTQRRYLSSPPEDHFRVLVNGVFDPEQQKAHANTWAEAVVDIHHAIRGIPSLRGIGIELHDRMYEVSLHLDDFPPHSEQTLEAWMTQYRPQIFNKFESLPRLWQAMALLGLKALNEHTEDHKCVSWFDAIETENALWRDLEAELVPMLPDNVSVEIWQARNKLLYDDDLPTVDTVKDLQIEDFVSPPPKSGTSLYHSTPW</sequence>
<name>A0A1Q5Q8M0_TALAT</name>
<proteinExistence type="predicted"/>
<dbReference type="AlphaFoldDB" id="A0A1Q5Q8M0"/>
<dbReference type="Proteomes" id="UP000214365">
    <property type="component" value="Unassembled WGS sequence"/>
</dbReference>
<dbReference type="GeneID" id="31004155"/>